<accession>A0A165ILA1</accession>
<protein>
    <recommendedName>
        <fullName evidence="5">MYND-type domain-containing protein</fullName>
    </recommendedName>
</protein>
<evidence type="ECO:0000259" key="5">
    <source>
        <dbReference type="PROSITE" id="PS50865"/>
    </source>
</evidence>
<evidence type="ECO:0000256" key="2">
    <source>
        <dbReference type="ARBA" id="ARBA00022771"/>
    </source>
</evidence>
<evidence type="ECO:0000256" key="4">
    <source>
        <dbReference type="PROSITE-ProRule" id="PRU00134"/>
    </source>
</evidence>
<proteinExistence type="predicted"/>
<dbReference type="InterPro" id="IPR002893">
    <property type="entry name" value="Znf_MYND"/>
</dbReference>
<evidence type="ECO:0000313" key="6">
    <source>
        <dbReference type="EMBL" id="KZV93557.1"/>
    </source>
</evidence>
<evidence type="ECO:0000256" key="3">
    <source>
        <dbReference type="ARBA" id="ARBA00022833"/>
    </source>
</evidence>
<sequence length="92" mass="10183">LCACGRGVDSDVFATVPTWEPLASLVTRLAISPIFPVTYADSVTQACKSHRTFTALRPKTEKAMKQCSKCRQVTYCGQECQKGDWKAHKKVC</sequence>
<feature type="domain" description="MYND-type" evidence="5">
    <location>
        <begin position="44"/>
        <end position="92"/>
    </location>
</feature>
<dbReference type="InParanoid" id="A0A165ILA1"/>
<dbReference type="Proteomes" id="UP000077266">
    <property type="component" value="Unassembled WGS sequence"/>
</dbReference>
<keyword evidence="1" id="KW-0479">Metal-binding</keyword>
<evidence type="ECO:0000256" key="1">
    <source>
        <dbReference type="ARBA" id="ARBA00022723"/>
    </source>
</evidence>
<evidence type="ECO:0000313" key="7">
    <source>
        <dbReference type="Proteomes" id="UP000077266"/>
    </source>
</evidence>
<gene>
    <name evidence="6" type="ORF">EXIGLDRAFT_576441</name>
</gene>
<dbReference type="STRING" id="1314781.A0A165ILA1"/>
<dbReference type="AlphaFoldDB" id="A0A165ILA1"/>
<dbReference type="GO" id="GO:0008270">
    <property type="term" value="F:zinc ion binding"/>
    <property type="evidence" value="ECO:0007669"/>
    <property type="project" value="UniProtKB-KW"/>
</dbReference>
<dbReference type="PROSITE" id="PS50865">
    <property type="entry name" value="ZF_MYND_2"/>
    <property type="match status" value="1"/>
</dbReference>
<keyword evidence="3" id="KW-0862">Zinc</keyword>
<dbReference type="SUPFAM" id="SSF144232">
    <property type="entry name" value="HIT/MYND zinc finger-like"/>
    <property type="match status" value="1"/>
</dbReference>
<feature type="non-terminal residue" evidence="6">
    <location>
        <position position="92"/>
    </location>
</feature>
<feature type="non-terminal residue" evidence="6">
    <location>
        <position position="1"/>
    </location>
</feature>
<dbReference type="Pfam" id="PF01753">
    <property type="entry name" value="zf-MYND"/>
    <property type="match status" value="1"/>
</dbReference>
<dbReference type="EMBL" id="KV425988">
    <property type="protein sequence ID" value="KZV93557.1"/>
    <property type="molecule type" value="Genomic_DNA"/>
</dbReference>
<reference evidence="6 7" key="1">
    <citation type="journal article" date="2016" name="Mol. Biol. Evol.">
        <title>Comparative Genomics of Early-Diverging Mushroom-Forming Fungi Provides Insights into the Origins of Lignocellulose Decay Capabilities.</title>
        <authorList>
            <person name="Nagy L.G."/>
            <person name="Riley R."/>
            <person name="Tritt A."/>
            <person name="Adam C."/>
            <person name="Daum C."/>
            <person name="Floudas D."/>
            <person name="Sun H."/>
            <person name="Yadav J.S."/>
            <person name="Pangilinan J."/>
            <person name="Larsson K.H."/>
            <person name="Matsuura K."/>
            <person name="Barry K."/>
            <person name="Labutti K."/>
            <person name="Kuo R."/>
            <person name="Ohm R.A."/>
            <person name="Bhattacharya S.S."/>
            <person name="Shirouzu T."/>
            <person name="Yoshinaga Y."/>
            <person name="Martin F.M."/>
            <person name="Grigoriev I.V."/>
            <person name="Hibbett D.S."/>
        </authorList>
    </citation>
    <scope>NUCLEOTIDE SEQUENCE [LARGE SCALE GENOMIC DNA]</scope>
    <source>
        <strain evidence="6 7">HHB12029</strain>
    </source>
</reference>
<organism evidence="6 7">
    <name type="scientific">Exidia glandulosa HHB12029</name>
    <dbReference type="NCBI Taxonomy" id="1314781"/>
    <lineage>
        <taxon>Eukaryota</taxon>
        <taxon>Fungi</taxon>
        <taxon>Dikarya</taxon>
        <taxon>Basidiomycota</taxon>
        <taxon>Agaricomycotina</taxon>
        <taxon>Agaricomycetes</taxon>
        <taxon>Auriculariales</taxon>
        <taxon>Exidiaceae</taxon>
        <taxon>Exidia</taxon>
    </lineage>
</organism>
<name>A0A165ILA1_EXIGL</name>
<dbReference type="OrthoDB" id="432970at2759"/>
<keyword evidence="2 4" id="KW-0863">Zinc-finger</keyword>
<keyword evidence="7" id="KW-1185">Reference proteome</keyword>
<dbReference type="Gene3D" id="6.10.140.2220">
    <property type="match status" value="1"/>
</dbReference>